<accession>A0A1G2FSC9</accession>
<protein>
    <recommendedName>
        <fullName evidence="1">NAD-dependent epimerase/dehydratase domain-containing protein</fullName>
    </recommendedName>
</protein>
<gene>
    <name evidence="2" type="ORF">A3B04_03315</name>
</gene>
<evidence type="ECO:0000259" key="1">
    <source>
        <dbReference type="Pfam" id="PF01370"/>
    </source>
</evidence>
<organism evidence="2 3">
    <name type="scientific">Candidatus Portnoybacteria bacterium RIFCSPLOWO2_02_FULL_39_11</name>
    <dbReference type="NCBI Taxonomy" id="1802001"/>
    <lineage>
        <taxon>Bacteria</taxon>
        <taxon>Candidatus Portnoyibacteriota</taxon>
    </lineage>
</organism>
<dbReference type="EMBL" id="MHNF01000022">
    <property type="protein sequence ID" value="OGZ40989.1"/>
    <property type="molecule type" value="Genomic_DNA"/>
</dbReference>
<dbReference type="Gene3D" id="3.90.25.10">
    <property type="entry name" value="UDP-galactose 4-epimerase, domain 1"/>
    <property type="match status" value="1"/>
</dbReference>
<dbReference type="Pfam" id="PF01370">
    <property type="entry name" value="Epimerase"/>
    <property type="match status" value="1"/>
</dbReference>
<evidence type="ECO:0000313" key="2">
    <source>
        <dbReference type="EMBL" id="OGZ40989.1"/>
    </source>
</evidence>
<dbReference type="SUPFAM" id="SSF51735">
    <property type="entry name" value="NAD(P)-binding Rossmann-fold domains"/>
    <property type="match status" value="1"/>
</dbReference>
<dbReference type="InterPro" id="IPR001509">
    <property type="entry name" value="Epimerase_deHydtase"/>
</dbReference>
<proteinExistence type="predicted"/>
<evidence type="ECO:0000313" key="3">
    <source>
        <dbReference type="Proteomes" id="UP000177126"/>
    </source>
</evidence>
<dbReference type="PANTHER" id="PTHR43245">
    <property type="entry name" value="BIFUNCTIONAL POLYMYXIN RESISTANCE PROTEIN ARNA"/>
    <property type="match status" value="1"/>
</dbReference>
<reference evidence="2 3" key="1">
    <citation type="journal article" date="2016" name="Nat. Commun.">
        <title>Thousands of microbial genomes shed light on interconnected biogeochemical processes in an aquifer system.</title>
        <authorList>
            <person name="Anantharaman K."/>
            <person name="Brown C.T."/>
            <person name="Hug L.A."/>
            <person name="Sharon I."/>
            <person name="Castelle C.J."/>
            <person name="Probst A.J."/>
            <person name="Thomas B.C."/>
            <person name="Singh A."/>
            <person name="Wilkins M.J."/>
            <person name="Karaoz U."/>
            <person name="Brodie E.L."/>
            <person name="Williams K.H."/>
            <person name="Hubbard S.S."/>
            <person name="Banfield J.F."/>
        </authorList>
    </citation>
    <scope>NUCLEOTIDE SEQUENCE [LARGE SCALE GENOMIC DNA]</scope>
</reference>
<dbReference type="InterPro" id="IPR050177">
    <property type="entry name" value="Lipid_A_modif_metabolic_enz"/>
</dbReference>
<dbReference type="InterPro" id="IPR036291">
    <property type="entry name" value="NAD(P)-bd_dom_sf"/>
</dbReference>
<dbReference type="PANTHER" id="PTHR43245:SF13">
    <property type="entry name" value="UDP-D-APIOSE_UDP-D-XYLOSE SYNTHASE 2"/>
    <property type="match status" value="1"/>
</dbReference>
<dbReference type="Proteomes" id="UP000177126">
    <property type="component" value="Unassembled WGS sequence"/>
</dbReference>
<sequence>MFPQVQEKKRAKCLVTGGAGFIGSNLVDELISRGNEVIVIDNLLLGSRENVNPQAKFYELDIRDLAKIKPLFAGIDYVFHAAARPRVQPSIVDPITANDINVNGTLNVLMAARDAKVKKLIYSSSSSIYGHQEQMPLREDMASNPVSPYALQKHIGERYCQLFTQIYGLPTVCLRYFSVYGHRQRLDGAYCLVLGIFTKQRLNGEPMTIWGTGENRRGFTSVIDVVQANILAANSPRVGQGEVINIGSDRSYSVNEIAKMIGGPVVYVDPVLEPRETLADSSRARELLGWEPTVELSEWLAQYKREMGLDSAL</sequence>
<feature type="domain" description="NAD-dependent epimerase/dehydratase" evidence="1">
    <location>
        <begin position="14"/>
        <end position="247"/>
    </location>
</feature>
<dbReference type="AlphaFoldDB" id="A0A1G2FSC9"/>
<name>A0A1G2FSC9_9BACT</name>
<dbReference type="Gene3D" id="3.40.50.720">
    <property type="entry name" value="NAD(P)-binding Rossmann-like Domain"/>
    <property type="match status" value="1"/>
</dbReference>
<comment type="caution">
    <text evidence="2">The sequence shown here is derived from an EMBL/GenBank/DDBJ whole genome shotgun (WGS) entry which is preliminary data.</text>
</comment>